<dbReference type="GO" id="GO:0001817">
    <property type="term" value="P:regulation of cytokine production"/>
    <property type="evidence" value="ECO:0007669"/>
    <property type="project" value="TreeGrafter"/>
</dbReference>
<evidence type="ECO:0000256" key="8">
    <source>
        <dbReference type="ARBA" id="ARBA00023015"/>
    </source>
</evidence>
<sequence>MPEEGELPSADTALPRDESTGDERMAAGLLTVGAHGSMPFSNVTVAFTQDGWRHLIPAPRGTPRFKEGIPENARNLVLLGLPVSQPSMNSQLEQREEGPWMLEGGGLRSTCPDWKIMSESPPEHDISEDPFQDTSIELPPGESAHGNTELGKSFNLRPVLSPQQGVPTEVRPRKWETHTQSFRKDSPIMKPHRARPYTCGECGKGFSYCSSLSQHQKTHTGEKPYECSECAKAFSQSSSLIQHQRIHTGEKPYKCSECGRAFSQNANLTKHQRTHTGEKPYKCSECEKAFSDCSALVQHQRIHTGEKPYECSDCGKAFRHSANLTNHQRTHTGEKPYKCSECGKAFSYCAAFIQHQRIHTGEKPYKCAACGKAFSQSANLTNHQRTHTGEKPYKCSECGKAFSQSTNLIIHQKTHTGEKPYKCGKVSGALFLLNSSSIKNPTQIILEIYLHLVSQTAFWKPLGISDQ</sequence>
<keyword evidence="5" id="KW-0677">Repeat</keyword>
<dbReference type="FunFam" id="3.30.160.60:FF:002343">
    <property type="entry name" value="Zinc finger protein 33A"/>
    <property type="match status" value="4"/>
</dbReference>
<feature type="domain" description="C2H2-type" evidence="14">
    <location>
        <begin position="309"/>
        <end position="336"/>
    </location>
</feature>
<evidence type="ECO:0000256" key="9">
    <source>
        <dbReference type="ARBA" id="ARBA00023125"/>
    </source>
</evidence>
<evidence type="ECO:0000313" key="16">
    <source>
        <dbReference type="Proteomes" id="UP000515165"/>
    </source>
</evidence>
<evidence type="ECO:0000256" key="3">
    <source>
        <dbReference type="ARBA" id="ARBA00006991"/>
    </source>
</evidence>
<feature type="domain" description="C2H2-type" evidence="14">
    <location>
        <begin position="365"/>
        <end position="392"/>
    </location>
</feature>
<dbReference type="Gene3D" id="3.30.160.60">
    <property type="entry name" value="Classic Zinc Finger"/>
    <property type="match status" value="8"/>
</dbReference>
<evidence type="ECO:0000256" key="13">
    <source>
        <dbReference type="SAM" id="MobiDB-lite"/>
    </source>
</evidence>
<evidence type="ECO:0000259" key="14">
    <source>
        <dbReference type="PROSITE" id="PS50157"/>
    </source>
</evidence>
<dbReference type="PROSITE" id="PS00028">
    <property type="entry name" value="ZINC_FINGER_C2H2_1"/>
    <property type="match status" value="8"/>
</dbReference>
<comment type="function">
    <text evidence="1">May be involved in transcriptional regulation.</text>
</comment>
<evidence type="ECO:0000256" key="2">
    <source>
        <dbReference type="ARBA" id="ARBA00004123"/>
    </source>
</evidence>
<dbReference type="InterPro" id="IPR036236">
    <property type="entry name" value="Znf_C2H2_sf"/>
</dbReference>
<dbReference type="SMART" id="SM00355">
    <property type="entry name" value="ZnF_C2H2"/>
    <property type="match status" value="8"/>
</dbReference>
<dbReference type="GO" id="GO:0005654">
    <property type="term" value="C:nucleoplasm"/>
    <property type="evidence" value="ECO:0007669"/>
    <property type="project" value="TreeGrafter"/>
</dbReference>
<feature type="compositionally biased region" description="Basic and acidic residues" evidence="13">
    <location>
        <begin position="170"/>
        <end position="181"/>
    </location>
</feature>
<keyword evidence="11" id="KW-0539">Nucleus</keyword>
<evidence type="ECO:0000256" key="6">
    <source>
        <dbReference type="ARBA" id="ARBA00022771"/>
    </source>
</evidence>
<dbReference type="FunFam" id="3.30.160.60:FF:002259">
    <property type="entry name" value="zinc finger protein 271"/>
    <property type="match status" value="1"/>
</dbReference>
<organism evidence="16 17">
    <name type="scientific">Zalophus californianus</name>
    <name type="common">California sealion</name>
    <dbReference type="NCBI Taxonomy" id="9704"/>
    <lineage>
        <taxon>Eukaryota</taxon>
        <taxon>Metazoa</taxon>
        <taxon>Chordata</taxon>
        <taxon>Craniata</taxon>
        <taxon>Vertebrata</taxon>
        <taxon>Euteleostomi</taxon>
        <taxon>Mammalia</taxon>
        <taxon>Eutheria</taxon>
        <taxon>Laurasiatheria</taxon>
        <taxon>Carnivora</taxon>
        <taxon>Caniformia</taxon>
        <taxon>Pinnipedia</taxon>
        <taxon>Otariidae</taxon>
        <taxon>Zalophus</taxon>
    </lineage>
</organism>
<keyword evidence="6 12" id="KW-0863">Zinc-finger</keyword>
<dbReference type="SMART" id="SM00349">
    <property type="entry name" value="KRAB"/>
    <property type="match status" value="1"/>
</dbReference>
<evidence type="ECO:0000256" key="10">
    <source>
        <dbReference type="ARBA" id="ARBA00023163"/>
    </source>
</evidence>
<comment type="similarity">
    <text evidence="3">Belongs to the krueppel C2H2-type zinc-finger protein family.</text>
</comment>
<feature type="region of interest" description="Disordered" evidence="13">
    <location>
        <begin position="1"/>
        <end position="23"/>
    </location>
</feature>
<evidence type="ECO:0000256" key="5">
    <source>
        <dbReference type="ARBA" id="ARBA00022737"/>
    </source>
</evidence>
<feature type="domain" description="C2H2-type" evidence="14">
    <location>
        <begin position="197"/>
        <end position="224"/>
    </location>
</feature>
<keyword evidence="16" id="KW-1185">Reference proteome</keyword>
<keyword evidence="10" id="KW-0804">Transcription</keyword>
<dbReference type="PROSITE" id="PS50805">
    <property type="entry name" value="KRAB"/>
    <property type="match status" value="1"/>
</dbReference>
<evidence type="ECO:0000256" key="7">
    <source>
        <dbReference type="ARBA" id="ARBA00022833"/>
    </source>
</evidence>
<dbReference type="GO" id="GO:0001227">
    <property type="term" value="F:DNA-binding transcription repressor activity, RNA polymerase II-specific"/>
    <property type="evidence" value="ECO:0007669"/>
    <property type="project" value="TreeGrafter"/>
</dbReference>
<feature type="compositionally biased region" description="Basic and acidic residues" evidence="13">
    <location>
        <begin position="14"/>
        <end position="23"/>
    </location>
</feature>
<dbReference type="GO" id="GO:0000978">
    <property type="term" value="F:RNA polymerase II cis-regulatory region sequence-specific DNA binding"/>
    <property type="evidence" value="ECO:0007669"/>
    <property type="project" value="TreeGrafter"/>
</dbReference>
<dbReference type="InterPro" id="IPR013087">
    <property type="entry name" value="Znf_C2H2_type"/>
</dbReference>
<dbReference type="Proteomes" id="UP000515165">
    <property type="component" value="Chromosome 13"/>
</dbReference>
<dbReference type="PROSITE" id="PS50157">
    <property type="entry name" value="ZINC_FINGER_C2H2_2"/>
    <property type="match status" value="8"/>
</dbReference>
<keyword evidence="9" id="KW-0238">DNA-binding</keyword>
<feature type="domain" description="KRAB" evidence="15">
    <location>
        <begin position="38"/>
        <end position="112"/>
    </location>
</feature>
<name>A0A6J2EMA3_ZALCA</name>
<evidence type="ECO:0000256" key="4">
    <source>
        <dbReference type="ARBA" id="ARBA00022723"/>
    </source>
</evidence>
<keyword evidence="7" id="KW-0862">Zinc</keyword>
<feature type="domain" description="C2H2-type" evidence="14">
    <location>
        <begin position="225"/>
        <end position="252"/>
    </location>
</feature>
<dbReference type="PANTHER" id="PTHR24399:SF75">
    <property type="entry name" value="ZFP14 ZINC FINGER PROTEIN-RELATED"/>
    <property type="match status" value="1"/>
</dbReference>
<evidence type="ECO:0000256" key="12">
    <source>
        <dbReference type="PROSITE-ProRule" id="PRU00042"/>
    </source>
</evidence>
<comment type="subcellular location">
    <subcellularLocation>
        <location evidence="2">Nucleus</location>
    </subcellularLocation>
</comment>
<accession>A0A6J2EMA3</accession>
<dbReference type="SUPFAM" id="SSF57667">
    <property type="entry name" value="beta-beta-alpha zinc fingers"/>
    <property type="match status" value="5"/>
</dbReference>
<dbReference type="FunFam" id="3.30.160.60:FF:001437">
    <property type="entry name" value="Zinc finger protein 594"/>
    <property type="match status" value="1"/>
</dbReference>
<dbReference type="RefSeq" id="XP_027470119.1">
    <property type="nucleotide sequence ID" value="XM_027614318.2"/>
</dbReference>
<feature type="domain" description="C2H2-type" evidence="14">
    <location>
        <begin position="253"/>
        <end position="280"/>
    </location>
</feature>
<reference evidence="17" key="1">
    <citation type="submission" date="2025-08" db="UniProtKB">
        <authorList>
            <consortium name="RefSeq"/>
        </authorList>
    </citation>
    <scope>IDENTIFICATION</scope>
    <source>
        <tissue evidence="17">Blood</tissue>
    </source>
</reference>
<keyword evidence="4" id="KW-0479">Metal-binding</keyword>
<feature type="domain" description="C2H2-type" evidence="14">
    <location>
        <begin position="281"/>
        <end position="308"/>
    </location>
</feature>
<dbReference type="PANTHER" id="PTHR24399">
    <property type="entry name" value="ZINC FINGER AND BTB DOMAIN-CONTAINING"/>
    <property type="match status" value="1"/>
</dbReference>
<dbReference type="Gene3D" id="6.10.140.140">
    <property type="match status" value="1"/>
</dbReference>
<dbReference type="FunFam" id="3.30.160.60:FF:000144">
    <property type="entry name" value="zinc finger protein 181 isoform X1"/>
    <property type="match status" value="1"/>
</dbReference>
<evidence type="ECO:0000259" key="15">
    <source>
        <dbReference type="PROSITE" id="PS50805"/>
    </source>
</evidence>
<dbReference type="GO" id="GO:0008270">
    <property type="term" value="F:zinc ion binding"/>
    <property type="evidence" value="ECO:0007669"/>
    <property type="project" value="UniProtKB-KW"/>
</dbReference>
<dbReference type="GeneID" id="113933951"/>
<keyword evidence="8" id="KW-0805">Transcription regulation</keyword>
<feature type="domain" description="C2H2-type" evidence="14">
    <location>
        <begin position="393"/>
        <end position="420"/>
    </location>
</feature>
<evidence type="ECO:0000313" key="17">
    <source>
        <dbReference type="RefSeq" id="XP_027470119.1"/>
    </source>
</evidence>
<proteinExistence type="inferred from homology"/>
<dbReference type="InterPro" id="IPR036051">
    <property type="entry name" value="KRAB_dom_sf"/>
</dbReference>
<dbReference type="Pfam" id="PF00096">
    <property type="entry name" value="zf-C2H2"/>
    <property type="match status" value="8"/>
</dbReference>
<dbReference type="GO" id="GO:0002682">
    <property type="term" value="P:regulation of immune system process"/>
    <property type="evidence" value="ECO:0007669"/>
    <property type="project" value="TreeGrafter"/>
</dbReference>
<protein>
    <submittedName>
        <fullName evidence="17">Zinc finger protein 79 isoform X2</fullName>
    </submittedName>
</protein>
<evidence type="ECO:0000256" key="1">
    <source>
        <dbReference type="ARBA" id="ARBA00003767"/>
    </source>
</evidence>
<evidence type="ECO:0000256" key="11">
    <source>
        <dbReference type="ARBA" id="ARBA00023242"/>
    </source>
</evidence>
<dbReference type="CTD" id="7633"/>
<dbReference type="InterPro" id="IPR001909">
    <property type="entry name" value="KRAB"/>
</dbReference>
<feature type="region of interest" description="Disordered" evidence="13">
    <location>
        <begin position="158"/>
        <end position="181"/>
    </location>
</feature>
<dbReference type="SUPFAM" id="SSF109640">
    <property type="entry name" value="KRAB domain (Kruppel-associated box)"/>
    <property type="match status" value="1"/>
</dbReference>
<dbReference type="AlphaFoldDB" id="A0A6J2EMA3"/>
<feature type="domain" description="C2H2-type" evidence="14">
    <location>
        <begin position="337"/>
        <end position="364"/>
    </location>
</feature>
<gene>
    <name evidence="17" type="primary">ZNF79</name>
</gene>
<dbReference type="FunFam" id="3.30.160.60:FF:000944">
    <property type="entry name" value="zinc finger protein 232 isoform X1"/>
    <property type="match status" value="1"/>
</dbReference>